<evidence type="ECO:0000313" key="1">
    <source>
        <dbReference type="EMBL" id="KAK6937331.1"/>
    </source>
</evidence>
<organism evidence="1 2">
    <name type="scientific">Dillenia turbinata</name>
    <dbReference type="NCBI Taxonomy" id="194707"/>
    <lineage>
        <taxon>Eukaryota</taxon>
        <taxon>Viridiplantae</taxon>
        <taxon>Streptophyta</taxon>
        <taxon>Embryophyta</taxon>
        <taxon>Tracheophyta</taxon>
        <taxon>Spermatophyta</taxon>
        <taxon>Magnoliopsida</taxon>
        <taxon>eudicotyledons</taxon>
        <taxon>Gunneridae</taxon>
        <taxon>Pentapetalae</taxon>
        <taxon>Dilleniales</taxon>
        <taxon>Dilleniaceae</taxon>
        <taxon>Dillenia</taxon>
    </lineage>
</organism>
<evidence type="ECO:0000313" key="2">
    <source>
        <dbReference type="Proteomes" id="UP001370490"/>
    </source>
</evidence>
<dbReference type="EMBL" id="JBAMMX010000006">
    <property type="protein sequence ID" value="KAK6937331.1"/>
    <property type="molecule type" value="Genomic_DNA"/>
</dbReference>
<dbReference type="Proteomes" id="UP001370490">
    <property type="component" value="Unassembled WGS sequence"/>
</dbReference>
<reference evidence="1 2" key="1">
    <citation type="submission" date="2023-12" db="EMBL/GenBank/DDBJ databases">
        <title>A high-quality genome assembly for Dillenia turbinata (Dilleniales).</title>
        <authorList>
            <person name="Chanderbali A."/>
        </authorList>
    </citation>
    <scope>NUCLEOTIDE SEQUENCE [LARGE SCALE GENOMIC DNA]</scope>
    <source>
        <strain evidence="1">LSX21</strain>
        <tissue evidence="1">Leaf</tissue>
    </source>
</reference>
<keyword evidence="2" id="KW-1185">Reference proteome</keyword>
<protein>
    <submittedName>
        <fullName evidence="1">Uncharacterized protein</fullName>
    </submittedName>
</protein>
<accession>A0AAN8VX05</accession>
<comment type="caution">
    <text evidence="1">The sequence shown here is derived from an EMBL/GenBank/DDBJ whole genome shotgun (WGS) entry which is preliminary data.</text>
</comment>
<dbReference type="PANTHER" id="PTHR33702:SF5">
    <property type="entry name" value="OS01G0308600 PROTEIN"/>
    <property type="match status" value="1"/>
</dbReference>
<dbReference type="PANTHER" id="PTHR33702">
    <property type="entry name" value="BNAA09G40010D PROTEIN"/>
    <property type="match status" value="1"/>
</dbReference>
<name>A0AAN8VX05_9MAGN</name>
<gene>
    <name evidence="1" type="ORF">RJ641_030839</name>
</gene>
<proteinExistence type="predicted"/>
<sequence length="153" mass="17735">MEGISASLYKRLKKYWKRKAYVRLNGSGRRRRNRVELAQLGSKRRRFWKIKVSPKLRGFIKFSSPKKFFVWLRDAYVNMMMGFANSRICTAGYGGHAYESNTGFGRGPLKEYDEKMIVEIYKSLVAMQGQLVSRDAAKLTSISQRLPPVIEID</sequence>
<dbReference type="AlphaFoldDB" id="A0AAN8VX05"/>